<keyword evidence="4 8" id="KW-0441">Lipid A biosynthesis</keyword>
<comment type="function">
    <text evidence="7 8">Involved in unsaturated fatty acids biosynthesis. Catalyzes the dehydration of short chain beta-hydroxyacyl-ACPs and long chain saturated and unsaturated beta-hydroxyacyl-ACPs.</text>
</comment>
<dbReference type="PANTHER" id="PTHR30272">
    <property type="entry name" value="3-HYDROXYACYL-[ACYL-CARRIER-PROTEIN] DEHYDRATASE"/>
    <property type="match status" value="1"/>
</dbReference>
<reference evidence="9 10" key="1">
    <citation type="journal article" date="2013" name="Genome Announc.">
        <title>Draft genome sequences for three mercury-methylating, sulfate-reducing bacteria.</title>
        <authorList>
            <person name="Brown S.D."/>
            <person name="Hurt R.A.Jr."/>
            <person name="Gilmour C.C."/>
            <person name="Elias D.A."/>
        </authorList>
    </citation>
    <scope>NUCLEOTIDE SEQUENCE [LARGE SCALE GENOMIC DNA]</scope>
    <source>
        <strain evidence="9 10">DSM 16529</strain>
    </source>
</reference>
<comment type="subcellular location">
    <subcellularLocation>
        <location evidence="1 8">Cytoplasm</location>
    </subcellularLocation>
</comment>
<dbReference type="NCBIfam" id="NF000582">
    <property type="entry name" value="PRK00006.1"/>
    <property type="match status" value="1"/>
</dbReference>
<dbReference type="GO" id="GO:0005737">
    <property type="term" value="C:cytoplasm"/>
    <property type="evidence" value="ECO:0007669"/>
    <property type="project" value="UniProtKB-SubCell"/>
</dbReference>
<evidence type="ECO:0000256" key="2">
    <source>
        <dbReference type="ARBA" id="ARBA00022490"/>
    </source>
</evidence>
<dbReference type="AlphaFoldDB" id="S7UE62"/>
<dbReference type="PATRIC" id="fig|1121439.3.peg.2629"/>
<evidence type="ECO:0000313" key="10">
    <source>
        <dbReference type="Proteomes" id="UP000014975"/>
    </source>
</evidence>
<comment type="catalytic activity">
    <reaction evidence="8">
        <text>a (3R)-hydroxyacyl-[ACP] = a (2E)-enoyl-[ACP] + H2O</text>
        <dbReference type="Rhea" id="RHEA:13097"/>
        <dbReference type="Rhea" id="RHEA-COMP:9925"/>
        <dbReference type="Rhea" id="RHEA-COMP:9945"/>
        <dbReference type="ChEBI" id="CHEBI:15377"/>
        <dbReference type="ChEBI" id="CHEBI:78784"/>
        <dbReference type="ChEBI" id="CHEBI:78827"/>
        <dbReference type="EC" id="4.2.1.59"/>
    </reaction>
</comment>
<accession>S7UE62</accession>
<dbReference type="FunFam" id="3.10.129.10:FF:000001">
    <property type="entry name" value="3-hydroxyacyl-[acyl-carrier-protein] dehydratase FabZ"/>
    <property type="match status" value="1"/>
</dbReference>
<dbReference type="SUPFAM" id="SSF54637">
    <property type="entry name" value="Thioesterase/thiol ester dehydrase-isomerase"/>
    <property type="match status" value="1"/>
</dbReference>
<feature type="active site" evidence="8">
    <location>
        <position position="55"/>
    </location>
</feature>
<dbReference type="InterPro" id="IPR010084">
    <property type="entry name" value="FabZ"/>
</dbReference>
<keyword evidence="6 8" id="KW-0456">Lyase</keyword>
<dbReference type="EC" id="4.2.1.59" evidence="8"/>
<dbReference type="InterPro" id="IPR013114">
    <property type="entry name" value="FabA_FabZ"/>
</dbReference>
<dbReference type="CDD" id="cd01288">
    <property type="entry name" value="FabZ"/>
    <property type="match status" value="1"/>
</dbReference>
<evidence type="ECO:0000256" key="4">
    <source>
        <dbReference type="ARBA" id="ARBA00022556"/>
    </source>
</evidence>
<dbReference type="GO" id="GO:0009245">
    <property type="term" value="P:lipid A biosynthetic process"/>
    <property type="evidence" value="ECO:0007669"/>
    <property type="project" value="UniProtKB-UniRule"/>
</dbReference>
<keyword evidence="5 8" id="KW-0443">Lipid metabolism</keyword>
<dbReference type="NCBIfam" id="TIGR01750">
    <property type="entry name" value="fabZ"/>
    <property type="match status" value="1"/>
</dbReference>
<evidence type="ECO:0000256" key="1">
    <source>
        <dbReference type="ARBA" id="ARBA00004496"/>
    </source>
</evidence>
<evidence type="ECO:0000256" key="8">
    <source>
        <dbReference type="HAMAP-Rule" id="MF_00406"/>
    </source>
</evidence>
<dbReference type="Pfam" id="PF07977">
    <property type="entry name" value="FabA"/>
    <property type="match status" value="1"/>
</dbReference>
<keyword evidence="3 8" id="KW-0444">Lipid biosynthesis</keyword>
<evidence type="ECO:0000256" key="7">
    <source>
        <dbReference type="ARBA" id="ARBA00025049"/>
    </source>
</evidence>
<keyword evidence="2 8" id="KW-0963">Cytoplasm</keyword>
<dbReference type="InterPro" id="IPR029069">
    <property type="entry name" value="HotDog_dom_sf"/>
</dbReference>
<evidence type="ECO:0000256" key="6">
    <source>
        <dbReference type="ARBA" id="ARBA00023239"/>
    </source>
</evidence>
<evidence type="ECO:0000256" key="3">
    <source>
        <dbReference type="ARBA" id="ARBA00022516"/>
    </source>
</evidence>
<dbReference type="RefSeq" id="WP_020887942.1">
    <property type="nucleotide sequence ID" value="NZ_ATHI01000031.1"/>
</dbReference>
<dbReference type="GO" id="GO:0016020">
    <property type="term" value="C:membrane"/>
    <property type="evidence" value="ECO:0007669"/>
    <property type="project" value="GOC"/>
</dbReference>
<sequence>MTHDASRRVDVRQIMEYIPHRYPFLLVDRVVEYTPGESLVAIKNVTINEPFFQGHFPGLPVMPGVLMIEAMAQAGGVLVFKSFDLDLNGKLFMFTGIDKVKFRRPVTPGDQLVLRLSDLKRKFTLFKMHGQALVDGEVAAEADLSAALVESGDI</sequence>
<dbReference type="HAMAP" id="MF_00406">
    <property type="entry name" value="FabZ"/>
    <property type="match status" value="1"/>
</dbReference>
<comment type="similarity">
    <text evidence="8">Belongs to the thioester dehydratase family. FabZ subfamily.</text>
</comment>
<evidence type="ECO:0000313" key="9">
    <source>
        <dbReference type="EMBL" id="EPR30523.1"/>
    </source>
</evidence>
<comment type="caution">
    <text evidence="9">The sequence shown here is derived from an EMBL/GenBank/DDBJ whole genome shotgun (WGS) entry which is preliminary data.</text>
</comment>
<dbReference type="Gene3D" id="3.10.129.10">
    <property type="entry name" value="Hotdog Thioesterase"/>
    <property type="match status" value="1"/>
</dbReference>
<protein>
    <recommendedName>
        <fullName evidence="8">3-hydroxyacyl-[acyl-carrier-protein] dehydratase FabZ</fullName>
        <ecNumber evidence="8">4.2.1.59</ecNumber>
    </recommendedName>
    <alternativeName>
        <fullName evidence="8">(3R)-hydroxymyristoyl-[acyl-carrier-protein] dehydratase</fullName>
        <shortName evidence="8">(3R)-hydroxymyristoyl-ACP dehydrase</shortName>
    </alternativeName>
    <alternativeName>
        <fullName evidence="8">Beta-hydroxyacyl-ACP dehydratase</fullName>
    </alternativeName>
</protein>
<proteinExistence type="inferred from homology"/>
<keyword evidence="10" id="KW-1185">Reference proteome</keyword>
<organism evidence="9 10">
    <name type="scientific">Alkalidesulfovibrio alkalitolerans DSM 16529</name>
    <dbReference type="NCBI Taxonomy" id="1121439"/>
    <lineage>
        <taxon>Bacteria</taxon>
        <taxon>Pseudomonadati</taxon>
        <taxon>Thermodesulfobacteriota</taxon>
        <taxon>Desulfovibrionia</taxon>
        <taxon>Desulfovibrionales</taxon>
        <taxon>Desulfovibrionaceae</taxon>
        <taxon>Alkalidesulfovibrio</taxon>
    </lineage>
</organism>
<evidence type="ECO:0000256" key="5">
    <source>
        <dbReference type="ARBA" id="ARBA00023098"/>
    </source>
</evidence>
<name>S7UE62_9BACT</name>
<gene>
    <name evidence="8" type="primary">fabZ</name>
    <name evidence="9" type="ORF">dsat_1245</name>
</gene>
<dbReference type="STRING" id="1121439.dsat_1245"/>
<dbReference type="EMBL" id="ATHI01000031">
    <property type="protein sequence ID" value="EPR30523.1"/>
    <property type="molecule type" value="Genomic_DNA"/>
</dbReference>
<dbReference type="OrthoDB" id="9772788at2"/>
<dbReference type="PANTHER" id="PTHR30272:SF1">
    <property type="entry name" value="3-HYDROXYACYL-[ACYL-CARRIER-PROTEIN] DEHYDRATASE"/>
    <property type="match status" value="1"/>
</dbReference>
<dbReference type="Proteomes" id="UP000014975">
    <property type="component" value="Unassembled WGS sequence"/>
</dbReference>
<dbReference type="GO" id="GO:0019171">
    <property type="term" value="F:(3R)-hydroxyacyl-[acyl-carrier-protein] dehydratase activity"/>
    <property type="evidence" value="ECO:0007669"/>
    <property type="project" value="UniProtKB-EC"/>
</dbReference>
<dbReference type="eggNOG" id="COG0764">
    <property type="taxonomic scope" value="Bacteria"/>
</dbReference>
<dbReference type="GO" id="GO:0006633">
    <property type="term" value="P:fatty acid biosynthetic process"/>
    <property type="evidence" value="ECO:0007669"/>
    <property type="project" value="UniProtKB-UniRule"/>
</dbReference>